<keyword evidence="2" id="KW-1185">Reference proteome</keyword>
<accession>A0ABX0NX44</accession>
<gene>
    <name evidence="1" type="ORF">F2P45_20355</name>
</gene>
<evidence type="ECO:0000313" key="1">
    <source>
        <dbReference type="EMBL" id="NHZ91348.1"/>
    </source>
</evidence>
<dbReference type="Pfam" id="PF08238">
    <property type="entry name" value="Sel1"/>
    <property type="match status" value="5"/>
</dbReference>
<dbReference type="RefSeq" id="WP_166879256.1">
    <property type="nucleotide sequence ID" value="NZ_WHJH01000028.1"/>
</dbReference>
<dbReference type="PANTHER" id="PTHR43628:SF1">
    <property type="entry name" value="CHITIN SYNTHASE REGULATORY FACTOR 2-RELATED"/>
    <property type="match status" value="1"/>
</dbReference>
<dbReference type="Proteomes" id="UP000609726">
    <property type="component" value="Unassembled WGS sequence"/>
</dbReference>
<dbReference type="InterPro" id="IPR011990">
    <property type="entry name" value="TPR-like_helical_dom_sf"/>
</dbReference>
<dbReference type="SMART" id="SM00671">
    <property type="entry name" value="SEL1"/>
    <property type="match status" value="5"/>
</dbReference>
<name>A0ABX0NX44_9BURK</name>
<proteinExistence type="predicted"/>
<dbReference type="Gene3D" id="1.25.40.10">
    <property type="entry name" value="Tetratricopeptide repeat domain"/>
    <property type="match status" value="1"/>
</dbReference>
<comment type="caution">
    <text evidence="1">The sequence shown here is derived from an EMBL/GenBank/DDBJ whole genome shotgun (WGS) entry which is preliminary data.</text>
</comment>
<reference evidence="1 2" key="1">
    <citation type="submission" date="2019-10" db="EMBL/GenBank/DDBJ databases">
        <title>Taxonomy of Antarctic Massilia spp.: description of Massilia rubra sp. nov., Massilia aquatica sp. nov., Massilia mucilaginosa sp. nov., Massilia frigida sp. nov. isolated from streams, lakes and regoliths.</title>
        <authorList>
            <person name="Holochova P."/>
            <person name="Sedlacek I."/>
            <person name="Kralova S."/>
            <person name="Maslanova I."/>
            <person name="Busse H.-J."/>
            <person name="Stankova E."/>
            <person name="Vrbovska V."/>
            <person name="Kovarovic V."/>
            <person name="Bartak M."/>
            <person name="Svec P."/>
            <person name="Pantucek R."/>
        </authorList>
    </citation>
    <scope>NUCLEOTIDE SEQUENCE [LARGE SCALE GENOMIC DNA]</scope>
    <source>
        <strain evidence="1 2">CCM 8733</strain>
    </source>
</reference>
<protein>
    <recommendedName>
        <fullName evidence="3">Sel1 repeat family protein</fullName>
    </recommendedName>
</protein>
<dbReference type="PANTHER" id="PTHR43628">
    <property type="entry name" value="ACTIVATOR OF C KINASE PROTEIN 1-RELATED"/>
    <property type="match status" value="1"/>
</dbReference>
<dbReference type="EMBL" id="WHJH01000028">
    <property type="protein sequence ID" value="NHZ91348.1"/>
    <property type="molecule type" value="Genomic_DNA"/>
</dbReference>
<dbReference type="InterPro" id="IPR006597">
    <property type="entry name" value="Sel1-like"/>
</dbReference>
<dbReference type="InterPro" id="IPR052945">
    <property type="entry name" value="Mitotic_Regulator"/>
</dbReference>
<evidence type="ECO:0008006" key="3">
    <source>
        <dbReference type="Google" id="ProtNLM"/>
    </source>
</evidence>
<dbReference type="SUPFAM" id="SSF81901">
    <property type="entry name" value="HCP-like"/>
    <property type="match status" value="1"/>
</dbReference>
<sequence length="254" mass="28162">MARAATWLPDDTCWKIETRFACGRGSENERKNRMLMSEERKIPARSPELAPLKHAAEDGDAQAQVDYAKYLHQQFDDPVEAFRWLERAAAQQHPEGLYILSLFYFNGWNGVQSPGVAFKLMQASAETGFPPAQLDLGLLYIKGNGTAPDLQMAAEWISKAAAAGLPVAEYEMGLLHLNGEGVQRDFLTALRWFKKAADQHHPDALFYIGAAVYEGSGTDKNPAHGWEIIQEALRMGSSVARNNIQNYPDPAAGR</sequence>
<evidence type="ECO:0000313" key="2">
    <source>
        <dbReference type="Proteomes" id="UP000609726"/>
    </source>
</evidence>
<organism evidence="1 2">
    <name type="scientific">Massilia mucilaginosa</name>
    <dbReference type="NCBI Taxonomy" id="2609282"/>
    <lineage>
        <taxon>Bacteria</taxon>
        <taxon>Pseudomonadati</taxon>
        <taxon>Pseudomonadota</taxon>
        <taxon>Betaproteobacteria</taxon>
        <taxon>Burkholderiales</taxon>
        <taxon>Oxalobacteraceae</taxon>
        <taxon>Telluria group</taxon>
        <taxon>Massilia</taxon>
    </lineage>
</organism>